<dbReference type="GO" id="GO:0005524">
    <property type="term" value="F:ATP binding"/>
    <property type="evidence" value="ECO:0007669"/>
    <property type="project" value="InterPro"/>
</dbReference>
<dbReference type="Gene3D" id="3.40.50.300">
    <property type="entry name" value="P-loop containing nucleotide triphosphate hydrolases"/>
    <property type="match status" value="1"/>
</dbReference>
<keyword evidence="3" id="KW-1185">Reference proteome</keyword>
<dbReference type="KEGG" id="alam:RT761_02674"/>
<protein>
    <recommendedName>
        <fullName evidence="1">IstB-like ATP-binding domain-containing protein</fullName>
    </recommendedName>
</protein>
<organism evidence="2 3">
    <name type="scientific">Atribacter laminatus</name>
    <dbReference type="NCBI Taxonomy" id="2847778"/>
    <lineage>
        <taxon>Bacteria</taxon>
        <taxon>Pseudomonadati</taxon>
        <taxon>Atribacterota</taxon>
        <taxon>Atribacteria</taxon>
        <taxon>Atribacterales</taxon>
        <taxon>Atribacteraceae</taxon>
        <taxon>Atribacter</taxon>
    </lineage>
</organism>
<gene>
    <name evidence="2" type="ORF">RT761_02674</name>
</gene>
<name>A0A7T1AP30_ATRLM</name>
<evidence type="ECO:0000313" key="3">
    <source>
        <dbReference type="Proteomes" id="UP000594463"/>
    </source>
</evidence>
<evidence type="ECO:0000259" key="1">
    <source>
        <dbReference type="Pfam" id="PF01695"/>
    </source>
</evidence>
<dbReference type="Pfam" id="PF01695">
    <property type="entry name" value="IstB_IS21"/>
    <property type="match status" value="1"/>
</dbReference>
<dbReference type="InterPro" id="IPR002611">
    <property type="entry name" value="IstB_ATP-bd"/>
</dbReference>
<sequence>MSSEWSISPPMMPGISLISFKDRNGTGSICLVSQIPIENWYDTIPLPTIADAIMDRLIHNSYRIEMRGESMRKKNTHLD</sequence>
<dbReference type="EMBL" id="CP065383">
    <property type="protein sequence ID" value="QPM69441.1"/>
    <property type="molecule type" value="Genomic_DNA"/>
</dbReference>
<dbReference type="Proteomes" id="UP000594463">
    <property type="component" value="Chromosome"/>
</dbReference>
<proteinExistence type="predicted"/>
<dbReference type="RefSeq" id="WP_218111920.1">
    <property type="nucleotide sequence ID" value="NZ_CP065383.1"/>
</dbReference>
<dbReference type="InterPro" id="IPR027417">
    <property type="entry name" value="P-loop_NTPase"/>
</dbReference>
<dbReference type="AlphaFoldDB" id="A0A7T1AP30"/>
<reference evidence="2 3" key="1">
    <citation type="journal article" date="2021" name="Nat. Commun.">
        <title>Isolation of a member of the candidate phylum Atribacteria reveals a unique cell membrane structure.</title>
        <authorList>
            <person name="Taiki K."/>
            <person name="Nobu M.K."/>
            <person name="Kusada H."/>
            <person name="Meng X.-Y."/>
            <person name="Hosoki N."/>
            <person name="Uematsu K."/>
            <person name="Yoshioka H."/>
            <person name="Kamagata Y."/>
            <person name="Tamaki H."/>
        </authorList>
    </citation>
    <scope>NUCLEOTIDE SEQUENCE [LARGE SCALE GENOMIC DNA]</scope>
    <source>
        <strain evidence="2 3">RT761</strain>
    </source>
</reference>
<evidence type="ECO:0000313" key="2">
    <source>
        <dbReference type="EMBL" id="QPM69441.1"/>
    </source>
</evidence>
<accession>A0A7T1AP30</accession>
<feature type="domain" description="IstB-like ATP-binding" evidence="1">
    <location>
        <begin position="21"/>
        <end position="76"/>
    </location>
</feature>